<dbReference type="HOGENOM" id="CLU_2707592_0_0_1"/>
<keyword evidence="2" id="KW-1185">Reference proteome</keyword>
<evidence type="ECO:0000313" key="1">
    <source>
        <dbReference type="EnsemblMetazoa" id="MESCA008727-PA"/>
    </source>
</evidence>
<dbReference type="EnsemblMetazoa" id="MESCA008727-RA">
    <property type="protein sequence ID" value="MESCA008727-PA"/>
    <property type="gene ID" value="MESCA008727"/>
</dbReference>
<dbReference type="EMBL" id="CAQQ02376767">
    <property type="status" value="NOT_ANNOTATED_CDS"/>
    <property type="molecule type" value="Genomic_DNA"/>
</dbReference>
<reference evidence="2" key="1">
    <citation type="submission" date="2013-02" db="EMBL/GenBank/DDBJ databases">
        <authorList>
            <person name="Hughes D."/>
        </authorList>
    </citation>
    <scope>NUCLEOTIDE SEQUENCE</scope>
    <source>
        <strain>Durham</strain>
        <strain evidence="2">NC isolate 2 -- Noor lab</strain>
    </source>
</reference>
<name>T1GY12_MEGSC</name>
<evidence type="ECO:0000313" key="2">
    <source>
        <dbReference type="Proteomes" id="UP000015102"/>
    </source>
</evidence>
<dbReference type="Proteomes" id="UP000015102">
    <property type="component" value="Unassembled WGS sequence"/>
</dbReference>
<sequence length="73" mass="8738">MKDKRTGKKFGSPYAMSLKYKVSRFDFISERAVNNEDRTGINTMKQPEQFLEVSIFHPFKWTIYHPKHLPFKN</sequence>
<dbReference type="EMBL" id="CAQQ02376768">
    <property type="status" value="NOT_ANNOTATED_CDS"/>
    <property type="molecule type" value="Genomic_DNA"/>
</dbReference>
<protein>
    <submittedName>
        <fullName evidence="1">Uncharacterized protein</fullName>
    </submittedName>
</protein>
<proteinExistence type="predicted"/>
<dbReference type="AlphaFoldDB" id="T1GY12"/>
<accession>T1GY12</accession>
<organism evidence="1 2">
    <name type="scientific">Megaselia scalaris</name>
    <name type="common">Humpbacked fly</name>
    <name type="synonym">Phora scalaris</name>
    <dbReference type="NCBI Taxonomy" id="36166"/>
    <lineage>
        <taxon>Eukaryota</taxon>
        <taxon>Metazoa</taxon>
        <taxon>Ecdysozoa</taxon>
        <taxon>Arthropoda</taxon>
        <taxon>Hexapoda</taxon>
        <taxon>Insecta</taxon>
        <taxon>Pterygota</taxon>
        <taxon>Neoptera</taxon>
        <taxon>Endopterygota</taxon>
        <taxon>Diptera</taxon>
        <taxon>Brachycera</taxon>
        <taxon>Muscomorpha</taxon>
        <taxon>Platypezoidea</taxon>
        <taxon>Phoridae</taxon>
        <taxon>Megaseliini</taxon>
        <taxon>Megaselia</taxon>
    </lineage>
</organism>
<reference evidence="1" key="2">
    <citation type="submission" date="2015-06" db="UniProtKB">
        <authorList>
            <consortium name="EnsemblMetazoa"/>
        </authorList>
    </citation>
    <scope>IDENTIFICATION</scope>
</reference>